<reference evidence="1 2" key="1">
    <citation type="journal article" date="2015" name="Genome Announc.">
        <title>Expanding the biotechnology potential of lactobacilli through comparative genomics of 213 strains and associated genera.</title>
        <authorList>
            <person name="Sun Z."/>
            <person name="Harris H.M."/>
            <person name="McCann A."/>
            <person name="Guo C."/>
            <person name="Argimon S."/>
            <person name="Zhang W."/>
            <person name="Yang X."/>
            <person name="Jeffery I.B."/>
            <person name="Cooney J.C."/>
            <person name="Kagawa T.F."/>
            <person name="Liu W."/>
            <person name="Song Y."/>
            <person name="Salvetti E."/>
            <person name="Wrobel A."/>
            <person name="Rasinkangas P."/>
            <person name="Parkhill J."/>
            <person name="Rea M.C."/>
            <person name="O'Sullivan O."/>
            <person name="Ritari J."/>
            <person name="Douillard F.P."/>
            <person name="Paul Ross R."/>
            <person name="Yang R."/>
            <person name="Briner A.E."/>
            <person name="Felis G.E."/>
            <person name="de Vos W.M."/>
            <person name="Barrangou R."/>
            <person name="Klaenhammer T.R."/>
            <person name="Caufield P.W."/>
            <person name="Cui Y."/>
            <person name="Zhang H."/>
            <person name="O'Toole P.W."/>
        </authorList>
    </citation>
    <scope>NUCLEOTIDE SEQUENCE [LARGE SCALE GENOMIC DNA]</scope>
    <source>
        <strain evidence="1 2">DSM 16043</strain>
    </source>
</reference>
<evidence type="ECO:0000313" key="2">
    <source>
        <dbReference type="Proteomes" id="UP000051036"/>
    </source>
</evidence>
<dbReference type="CDD" id="cd21059">
    <property type="entry name" value="LciA-like"/>
    <property type="match status" value="1"/>
</dbReference>
<dbReference type="RefSeq" id="WP_057799964.1">
    <property type="nucleotide sequence ID" value="NZ_AZFM01000045.1"/>
</dbReference>
<gene>
    <name evidence="1" type="ORF">FC46_GL001459</name>
</gene>
<keyword evidence="2" id="KW-1185">Reference proteome</keyword>
<dbReference type="AlphaFoldDB" id="A0A0R1U638"/>
<dbReference type="Proteomes" id="UP000051036">
    <property type="component" value="Unassembled WGS sequence"/>
</dbReference>
<sequence length="102" mass="11581">MKKKEDPEIELLNRVTDLLMDENTTPRERQILLEAKRRLEKRVMLSNIVWHLKTELTPWAMKSQLSKGVGKLYCDIVAGNIGSSGTFRTGIGIGAIYGGFFR</sequence>
<dbReference type="OrthoDB" id="2319489at2"/>
<dbReference type="GO" id="GO:0030153">
    <property type="term" value="P:bacteriocin immunity"/>
    <property type="evidence" value="ECO:0007669"/>
    <property type="project" value="InterPro"/>
</dbReference>
<organism evidence="1 2">
    <name type="scientific">Lactobacillus kalixensis DSM 16043</name>
    <dbReference type="NCBI Taxonomy" id="1423763"/>
    <lineage>
        <taxon>Bacteria</taxon>
        <taxon>Bacillati</taxon>
        <taxon>Bacillota</taxon>
        <taxon>Bacilli</taxon>
        <taxon>Lactobacillales</taxon>
        <taxon>Lactobacillaceae</taxon>
        <taxon>Lactobacillus</taxon>
    </lineage>
</organism>
<evidence type="ECO:0008006" key="3">
    <source>
        <dbReference type="Google" id="ProtNLM"/>
    </source>
</evidence>
<comment type="caution">
    <text evidence="1">The sequence shown here is derived from an EMBL/GenBank/DDBJ whole genome shotgun (WGS) entry which is preliminary data.</text>
</comment>
<name>A0A0R1U638_9LACO</name>
<dbReference type="InterPro" id="IPR015046">
    <property type="entry name" value="LciA_Immunity-like"/>
</dbReference>
<dbReference type="PATRIC" id="fig|1423763.3.peg.1481"/>
<proteinExistence type="predicted"/>
<accession>A0A0R1U638</accession>
<dbReference type="EMBL" id="AZFM01000045">
    <property type="protein sequence ID" value="KRL88663.1"/>
    <property type="molecule type" value="Genomic_DNA"/>
</dbReference>
<evidence type="ECO:0000313" key="1">
    <source>
        <dbReference type="EMBL" id="KRL88663.1"/>
    </source>
</evidence>
<protein>
    <recommendedName>
        <fullName evidence="3">Bacteriocin immunity protein</fullName>
    </recommendedName>
</protein>
<dbReference type="STRING" id="1423763.FC46_GL001459"/>
<dbReference type="Pfam" id="PF08951">
    <property type="entry name" value="EntA_Immun"/>
    <property type="match status" value="1"/>
</dbReference>